<dbReference type="Pfam" id="PF17989">
    <property type="entry name" value="ALP_N"/>
    <property type="match status" value="1"/>
</dbReference>
<gene>
    <name evidence="3" type="ORF">BboS125_00017</name>
</gene>
<dbReference type="EMBL" id="MH884509">
    <property type="protein sequence ID" value="AYP68387.1"/>
    <property type="molecule type" value="Genomic_DNA"/>
</dbReference>
<keyword evidence="4" id="KW-1185">Reference proteome</keyword>
<dbReference type="Gene3D" id="3.30.420.40">
    <property type="match status" value="2"/>
</dbReference>
<proteinExistence type="predicted"/>
<dbReference type="InterPro" id="IPR043129">
    <property type="entry name" value="ATPase_NBD"/>
</dbReference>
<evidence type="ECO:0000313" key="3">
    <source>
        <dbReference type="EMBL" id="AYP68387.1"/>
    </source>
</evidence>
<dbReference type="Pfam" id="PF21522">
    <property type="entry name" value="MreB-like_C"/>
    <property type="match status" value="1"/>
</dbReference>
<dbReference type="CDD" id="cd24025">
    <property type="entry name" value="ASKHA_NBD_ParM_pCBH-like"/>
    <property type="match status" value="1"/>
</dbReference>
<feature type="domain" description="Actin homologue MreB-like C-terminal" evidence="2">
    <location>
        <begin position="178"/>
        <end position="288"/>
    </location>
</feature>
<dbReference type="InterPro" id="IPR040607">
    <property type="entry name" value="ALP_N"/>
</dbReference>
<sequence length="318" mass="35441">MTKTVALDLGYGWTKGKLGPSLFRQPSVLGEIKPLFDEQKRKGDLTIDGQYFVGDLALRQAEVKYHSIKDNKAETWTTEVLLKASLAYLAPTEQLQLVTGLPIDYFFTQKNAVEEMVGRFNSTNYYTLDIYGEGRRTAKPTIRKHKVVPQPLGSAMDYLLTDAGQFNDVAEARKRLLVVDLGYYTLDLLVLDAMEINKASCSPPGLGIDTAYKLLQQYLKENVGSAPARYELDQYVKSGEYNGYDIGPLIEKAFTALAQQIQLEVESLNLGYQRVIITGGQANLVAAFLDLPGKVVLNDPQLGNVRGYEKIGRRLWGN</sequence>
<name>A0A3G3BW56_9CAUD</name>
<dbReference type="SUPFAM" id="SSF53067">
    <property type="entry name" value="Actin-like ATPase domain"/>
    <property type="match status" value="2"/>
</dbReference>
<feature type="domain" description="Actin-like protein N-terminal" evidence="1">
    <location>
        <begin position="6"/>
        <end position="153"/>
    </location>
</feature>
<evidence type="ECO:0000259" key="2">
    <source>
        <dbReference type="Pfam" id="PF21522"/>
    </source>
</evidence>
<evidence type="ECO:0000259" key="1">
    <source>
        <dbReference type="Pfam" id="PF17989"/>
    </source>
</evidence>
<protein>
    <submittedName>
        <fullName evidence="3">Plasmid segregation protein</fullName>
    </submittedName>
</protein>
<dbReference type="InterPro" id="IPR049067">
    <property type="entry name" value="MreB-like_C"/>
</dbReference>
<organism evidence="3 4">
    <name type="scientific">Bacillus phage vB_BboS-125</name>
    <dbReference type="NCBI Taxonomy" id="2419618"/>
    <lineage>
        <taxon>Viruses</taxon>
        <taxon>Duplodnaviria</taxon>
        <taxon>Heunggongvirae</taxon>
        <taxon>Uroviricota</taxon>
        <taxon>Caudoviricetes</taxon>
        <taxon>Elmenteitavirus</taxon>
        <taxon>Elmenteitavirus ev125</taxon>
    </lineage>
</organism>
<evidence type="ECO:0000313" key="4">
    <source>
        <dbReference type="Proteomes" id="UP000275028"/>
    </source>
</evidence>
<dbReference type="Proteomes" id="UP000275028">
    <property type="component" value="Segment"/>
</dbReference>
<reference evidence="3 4" key="1">
    <citation type="submission" date="2018-09" db="EMBL/GenBank/DDBJ databases">
        <title>Comparative Genomic Analysis of Eight Novel Haloalkaliphilic Bacteriophages from Lake Elmenteita, Kenya.</title>
        <authorList>
            <person name="Akhwale J.K."/>
        </authorList>
    </citation>
    <scope>NUCLEOTIDE SEQUENCE [LARGE SCALE GENOMIC DNA]</scope>
</reference>
<accession>A0A3G3BW56</accession>